<dbReference type="VEuPathDB" id="FungiDB:CTRG_00977"/>
<sequence>MDQFSELLKRYNKSEIFNYLTNLSTKLSSKEEQESIPESDYSIYLSQLNQLVEKANIPYDSKKKKDSDPTNVADESKQKISFNIYRLASKNIVLVLQKLPSKVYDLANSLLNHLVLKDNGEFTPITQIAIIILIDLFENFPNSLGSLISFSVSQIYKILKKYPNINSNLIFLLNSITKNATKIDIDEKTQAKLMKIVTKSITTETISYDMDEDCTSSVLIKKNYVLCYKNLLLLAVSTNYEMLLSASTSSSSAGAKVKPEAIMNQQHSFQMNLLTTHEKNINYGLSNYSKEVRIAMVELLANLLVNFIQTGKFNAIEYLVTLFPLPDYNQWDSTLSTRIDLEGEPVIEIRREKNTILGRDSEGIINSNLELALFQSSVTETIIFYLQLEQFQNLEFLSTNLTFLLDNILAKFVELNGMENHLMNEDWNRVVKYWSTVVEYIVQETGSASHEILSQFIYGKFVPDANNEDSTASTTTSVEQLSRSPSLNRQKKRESKIFSFKTKSSTKKKNAAGQGVNPYKNPYQAYFLLYIIEILLPYGVNFESMKREEKSVSKDNDDDEEELELPKSSNEFSSSFIRDILLNLLVNNNCYIRNYALQSLLVYAKNEQAEINQLILHVFRLVDKEHKHSDKEGSKGDENISPISSVRLFSYSLALSSLIKQTDPALLQNSTIVKVLSFCTQTLKHNSHSGVKNASCWIILSSLVTLYNFSEYVKLNSSQFLVFWKSLLTSQFISSSINASTPEGQAKEIISNLQLRNFSLVCLLNYLNSVELTPESLKQIQFLLTKSYNYLSYLESNIDGVGGITSLNSTNFNESDYNPNILNNLSYTNYAFNNRLSNDRILISLILYSKKILFQSFTKLATLLKNDINSNMIIFLIKVFSDAKLFSRLQSQENEKPKTKSKALNKVADLDNNLVLNDGFNYSFGVTSKFRPGSVNIDELLIKFPFDFTRSETQWLRNTFATERSSMPKTSLEQEYQPEMGSWFDYFERIAFSSTDNSINYEPGILLTQNYSSCQRFSTNLVTSLVDLSIELFQLVFPYLSTKIQFSLLEQIRNSLTAKPIDPLRLKAMQINVAITLHGVVSNLTKKKLPLDESISFVIIDIIKKMPLESDELIKINASTFGLVTQLLDKDSTVGQITGLINDIVTDANPYKRGFSLLSLSGIYGRTKLGFSDIYGICLQLLNDPNPIICHFTILATTQLFEANLDNISLIPTVLNKVYSNYLNDCFGYDTSNKILVNLKTKFNSISESTKLLKLFVSSLGPTLRDWETNEKLKLKDLIIALSYGIGLTTLNDYIEVYKQLLLLFQELIIFDPNLIEGEVGFFRDLLNLIISKNLKISLASVCPTSLNIDTIFPFNTSDDLYSGAYECYYELLKIFGVDILTPETVNLLWVSMNIKPCHQLKQFIYLWLETSLDKNWFGTLNSLFKLSSKKLMGPFIETNYQQKLLPLSQRQKKKNVNNVDFRDEEIENIVGDDQSDLDKNEPISWEFKLFIYELLNHLLELAVRNPKLIDRLKNKISDIVKLSFLGSTSSITEIKIKGIELLNRALGLFGELADPLYPGVSILEQQQAQIISALIPCFAPGNDYKVIVDAINVSSKFINLPRIKFYSKQRILNTLIYLLEEISSNKFVRFGFLENMSEFGRKSIQLSILNCWALLKIDSSEYPDNLEPEIADTLAKYSTLLTSLWILALREFSALKYSESSSRELEIYGNYWINLVSVLSSELETNSEFINKQLSGDAQNFFFIMFSQCVESLIKNKNVSEILMSVERLVKSPDLVNLLFNNEIFGEIVDLFDRLILIDDDTEIQCSLIEIISILFHTYTKSHKDDLEPGFDKLFELIRIAMLPVFRILPFLRSDFDPNNQSNQLVLKHVDSAANLLVLKKAFENLAEMTISLPDVVRADLYSCLLYIFAKIYESKNRLFISLIVPLLKQIVVESHRVAPELVNTFYNNIRQHFEIDVQNNFSVITTLILVTNGGVKLGDESSQNLSHSLLQLLENNETAATGIQCIKSLLQFSHKQNMNMAVVKYLISSLIKHLSGTSDEYTIEPRIAIEILMLFTRLVAEDEQKLISLYSIIIPVLVRQEEVDKSYLHDKLIFLVQQNAGSFKQVVNSYLDENQKKLAEEIVKLNSGSNGHTNNQSQDSFEQTPEIQLKTFGA</sequence>
<dbReference type="InterPro" id="IPR057981">
    <property type="entry name" value="TPR_LAA1-like_C"/>
</dbReference>
<dbReference type="GO" id="GO:0005829">
    <property type="term" value="C:cytosol"/>
    <property type="evidence" value="ECO:0007669"/>
    <property type="project" value="GOC"/>
</dbReference>
<name>C5M4I7_CANTT</name>
<feature type="domain" description="LAA1-like C-terminal TPR repeats" evidence="2">
    <location>
        <begin position="1981"/>
        <end position="2136"/>
    </location>
</feature>
<dbReference type="Pfam" id="PF20210">
    <property type="entry name" value="Laa1_Sip1_HTR5"/>
    <property type="match status" value="1"/>
</dbReference>
<feature type="compositionally biased region" description="Polar residues" evidence="1">
    <location>
        <begin position="468"/>
        <end position="488"/>
    </location>
</feature>
<dbReference type="RefSeq" id="XP_002546195.1">
    <property type="nucleotide sequence ID" value="XM_002546149.1"/>
</dbReference>
<dbReference type="GO" id="GO:0005794">
    <property type="term" value="C:Golgi apparatus"/>
    <property type="evidence" value="ECO:0007669"/>
    <property type="project" value="TreeGrafter"/>
</dbReference>
<evidence type="ECO:0000313" key="4">
    <source>
        <dbReference type="Proteomes" id="UP000002037"/>
    </source>
</evidence>
<dbReference type="Proteomes" id="UP000002037">
    <property type="component" value="Unassembled WGS sequence"/>
</dbReference>
<dbReference type="eggNOG" id="KOG1822">
    <property type="taxonomic scope" value="Eukaryota"/>
</dbReference>
<dbReference type="HOGENOM" id="CLU_231988_0_0_1"/>
<accession>C5M4I7</accession>
<protein>
    <recommendedName>
        <fullName evidence="2">LAA1-like C-terminal TPR repeats domain-containing protein</fullName>
    </recommendedName>
</protein>
<evidence type="ECO:0000259" key="2">
    <source>
        <dbReference type="Pfam" id="PF25808"/>
    </source>
</evidence>
<dbReference type="SUPFAM" id="SSF48371">
    <property type="entry name" value="ARM repeat"/>
    <property type="match status" value="1"/>
</dbReference>
<dbReference type="Pfam" id="PF25808">
    <property type="entry name" value="TPR_LAA1_C"/>
    <property type="match status" value="1"/>
</dbReference>
<keyword evidence="4" id="KW-1185">Reference proteome</keyword>
<dbReference type="PANTHER" id="PTHR21663:SF0">
    <property type="entry name" value="HEAT REPEAT-CONTAINING PROTEIN 5B"/>
    <property type="match status" value="1"/>
</dbReference>
<reference evidence="3 4" key="1">
    <citation type="journal article" date="2009" name="Nature">
        <title>Evolution of pathogenicity and sexual reproduction in eight Candida genomes.</title>
        <authorList>
            <person name="Butler G."/>
            <person name="Rasmussen M.D."/>
            <person name="Lin M.F."/>
            <person name="Santos M.A."/>
            <person name="Sakthikumar S."/>
            <person name="Munro C.A."/>
            <person name="Rheinbay E."/>
            <person name="Grabherr M."/>
            <person name="Forche A."/>
            <person name="Reedy J.L."/>
            <person name="Agrafioti I."/>
            <person name="Arnaud M.B."/>
            <person name="Bates S."/>
            <person name="Brown A.J."/>
            <person name="Brunke S."/>
            <person name="Costanzo M.C."/>
            <person name="Fitzpatrick D.A."/>
            <person name="de Groot P.W."/>
            <person name="Harris D."/>
            <person name="Hoyer L.L."/>
            <person name="Hube B."/>
            <person name="Klis F.M."/>
            <person name="Kodira C."/>
            <person name="Lennard N."/>
            <person name="Logue M.E."/>
            <person name="Martin R."/>
            <person name="Neiman A.M."/>
            <person name="Nikolaou E."/>
            <person name="Quail M.A."/>
            <person name="Quinn J."/>
            <person name="Santos M.C."/>
            <person name="Schmitzberger F.F."/>
            <person name="Sherlock G."/>
            <person name="Shah P."/>
            <person name="Silverstein K.A."/>
            <person name="Skrzypek M.S."/>
            <person name="Soll D."/>
            <person name="Staggs R."/>
            <person name="Stansfield I."/>
            <person name="Stumpf M.P."/>
            <person name="Sudbery P.E."/>
            <person name="Srikantha T."/>
            <person name="Zeng Q."/>
            <person name="Berman J."/>
            <person name="Berriman M."/>
            <person name="Heitman J."/>
            <person name="Gow N.A."/>
            <person name="Lorenz M.C."/>
            <person name="Birren B.W."/>
            <person name="Kellis M."/>
            <person name="Cuomo C.A."/>
        </authorList>
    </citation>
    <scope>NUCLEOTIDE SEQUENCE [LARGE SCALE GENOMIC DNA]</scope>
    <source>
        <strain evidence="4">ATCC MYA-3404 / T1</strain>
    </source>
</reference>
<dbReference type="GO" id="GO:0042147">
    <property type="term" value="P:retrograde transport, endosome to Golgi"/>
    <property type="evidence" value="ECO:0007669"/>
    <property type="project" value="TreeGrafter"/>
</dbReference>
<dbReference type="InterPro" id="IPR040108">
    <property type="entry name" value="Laa1/Sip1/HEATR5"/>
</dbReference>
<dbReference type="GeneID" id="8301923"/>
<organism evidence="3 4">
    <name type="scientific">Candida tropicalis (strain ATCC MYA-3404 / T1)</name>
    <name type="common">Yeast</name>
    <dbReference type="NCBI Taxonomy" id="294747"/>
    <lineage>
        <taxon>Eukaryota</taxon>
        <taxon>Fungi</taxon>
        <taxon>Dikarya</taxon>
        <taxon>Ascomycota</taxon>
        <taxon>Saccharomycotina</taxon>
        <taxon>Pichiomycetes</taxon>
        <taxon>Debaryomycetaceae</taxon>
        <taxon>Candida/Lodderomyces clade</taxon>
        <taxon>Candida</taxon>
    </lineage>
</organism>
<dbReference type="KEGG" id="ctp:CTRG_00977"/>
<dbReference type="EMBL" id="GG692395">
    <property type="protein sequence ID" value="EER36237.1"/>
    <property type="molecule type" value="Genomic_DNA"/>
</dbReference>
<dbReference type="STRING" id="294747.C5M4I7"/>
<proteinExistence type="predicted"/>
<dbReference type="InterPro" id="IPR016024">
    <property type="entry name" value="ARM-type_fold"/>
</dbReference>
<dbReference type="PANTHER" id="PTHR21663">
    <property type="entry name" value="HYPOTHETICAL HEAT DOMAIN-CONTAINING"/>
    <property type="match status" value="1"/>
</dbReference>
<dbReference type="InterPro" id="IPR046837">
    <property type="entry name" value="Laa1/Sip1/HEATR5-like_HEAT"/>
</dbReference>
<dbReference type="GO" id="GO:0006897">
    <property type="term" value="P:endocytosis"/>
    <property type="evidence" value="ECO:0007669"/>
    <property type="project" value="TreeGrafter"/>
</dbReference>
<dbReference type="GO" id="GO:0030139">
    <property type="term" value="C:endocytic vesicle"/>
    <property type="evidence" value="ECO:0007669"/>
    <property type="project" value="TreeGrafter"/>
</dbReference>
<evidence type="ECO:0000256" key="1">
    <source>
        <dbReference type="SAM" id="MobiDB-lite"/>
    </source>
</evidence>
<dbReference type="OrthoDB" id="192608at2759"/>
<gene>
    <name evidence="3" type="ORF">CTRG_00977</name>
</gene>
<dbReference type="GO" id="GO:0016020">
    <property type="term" value="C:membrane"/>
    <property type="evidence" value="ECO:0007669"/>
    <property type="project" value="TreeGrafter"/>
</dbReference>
<feature type="region of interest" description="Disordered" evidence="1">
    <location>
        <begin position="468"/>
        <end position="494"/>
    </location>
</feature>
<dbReference type="GO" id="GO:0008104">
    <property type="term" value="P:intracellular protein localization"/>
    <property type="evidence" value="ECO:0007669"/>
    <property type="project" value="TreeGrafter"/>
</dbReference>
<evidence type="ECO:0000313" key="3">
    <source>
        <dbReference type="EMBL" id="EER36237.1"/>
    </source>
</evidence>